<dbReference type="GeneID" id="115874552"/>
<sequence>MRKFLMLLCLIFNGFAQLFAVNHWIVTQTGKIQAYLESPFDLRRPHDLLALLDQENRRNDINDLHEDLIKRKISIESKWVDIEKNSDIGVKVTSEDVDCLAADKFFSELDLYNNIATNGSERGVQISIPKKINSDKKSNDKEQLVPLCINFTNIKKSESLVNKTNIAIKPEEALRKTFLPVKSLDHFGNYLVSSLQKNSTSWVHYNLASFYWRIKGEGDKAIDCLKLAIQFVTGNFQDIPLHNLAGILHQSHHSKEATQILNSAIQLAPKQNIHYFAMGNIYASMRDFNKSVMFYDKLLELQPSNKDAANNRHAVLCYYKLEKALTSFQSDLQSILTALHDYHSIQQQWLRLQERLMWEHASFDLHYDTAPEMLQAPKKIQRCIKKTIGDKPIISCDFYEKSPDVGTLNLQNLYQIVENEKHKLHASNNNFNLNKQEGKKDSKEKGFDMVYAKFPTTMSTKGNQYFDVTGWPEKEECTQWNLPLEEKDNFNLPVFLPPENKGYQLKQALSEYLGLSEGAQHDLPWYPPVCEGQNVNGEKFIPAAEKYVLDIEMKGDEYLKAELLRYVNNGKADEHEIGQRIISAMNKKTSPKWVLATLAGLYWRVRGNLRKTLDCLEMAFQRAPKDQTDVVLVSLSSVMNQMGFKDQALKYATLAFKINYVEPSTNFLLALLHYESSNPLLAMYYMKNALRVEPGYYDGLAEKLLKVWACRIKLGSGPKMAKSSPDSKISSCSNRRSFKEGSGFGELPDSEKINFHCPDKEQQHTVDPPITDNDQQICGGKYQPMTFGQQIISSLMAAENSDVLTELSRLEKIKASQSGFRYHQIHHRVQVGLSLGAEHPLREYSKMADFFVSLDINENPDNEQRLNVYDKYGTYTLSPKVCQYANLLAPFQYTQLWEFMKDNIIDISPFVKYPIDKNPKDFKPYCMQVLNPSMPSGLNELTLKVLGVKILNGPDKELTDLLQLICGNQKSTVRELGIKIAKALSEDETNWELLTASAIYWMTYGNTEQAVVCLRGAITKVPNSHLDIPLSFLSNLLQNLGLHKDALDIANLALNINSEAVWNHYMVAEIYIKVNGYDQAIPFLRSSLQLNDKFDPARIRLKAVLCKLLFEDRPNQGLIKAKIVEDYFKN</sequence>
<evidence type="ECO:0000313" key="4">
    <source>
        <dbReference type="RefSeq" id="XP_030745594.1"/>
    </source>
</evidence>
<keyword evidence="2" id="KW-0732">Signal</keyword>
<dbReference type="SMART" id="SM00028">
    <property type="entry name" value="TPR"/>
    <property type="match status" value="8"/>
</dbReference>
<keyword evidence="3" id="KW-1185">Reference proteome</keyword>
<dbReference type="GO" id="GO:0030041">
    <property type="term" value="P:actin filament polymerization"/>
    <property type="evidence" value="ECO:0007669"/>
    <property type="project" value="TreeGrafter"/>
</dbReference>
<dbReference type="PANTHER" id="PTHR16091">
    <property type="entry name" value="TTC17 PROTEIN"/>
    <property type="match status" value="1"/>
</dbReference>
<name>A0A6J2X3T1_SITOR</name>
<dbReference type="InParanoid" id="A0A6J2X3T1"/>
<dbReference type="PROSITE" id="PS50005">
    <property type="entry name" value="TPR"/>
    <property type="match status" value="1"/>
</dbReference>
<dbReference type="InterPro" id="IPR011990">
    <property type="entry name" value="TPR-like_helical_dom_sf"/>
</dbReference>
<protein>
    <submittedName>
        <fullName evidence="4">Tetratricopeptide repeat protein 17</fullName>
    </submittedName>
</protein>
<dbReference type="SUPFAM" id="SSF48452">
    <property type="entry name" value="TPR-like"/>
    <property type="match status" value="2"/>
</dbReference>
<evidence type="ECO:0000256" key="1">
    <source>
        <dbReference type="PROSITE-ProRule" id="PRU00339"/>
    </source>
</evidence>
<dbReference type="Proteomes" id="UP000504635">
    <property type="component" value="Unplaced"/>
</dbReference>
<dbReference type="RefSeq" id="XP_030745594.1">
    <property type="nucleotide sequence ID" value="XM_030889734.1"/>
</dbReference>
<feature type="chain" id="PRO_5026841169" evidence="2">
    <location>
        <begin position="17"/>
        <end position="1130"/>
    </location>
</feature>
<gene>
    <name evidence="4" type="primary">LOC115874552</name>
</gene>
<dbReference type="InterPro" id="IPR019734">
    <property type="entry name" value="TPR_rpt"/>
</dbReference>
<dbReference type="InterPro" id="IPR052630">
    <property type="entry name" value="TTC17"/>
</dbReference>
<evidence type="ECO:0000256" key="2">
    <source>
        <dbReference type="SAM" id="SignalP"/>
    </source>
</evidence>
<dbReference type="PANTHER" id="PTHR16091:SF1">
    <property type="entry name" value="TETRATRICOPEPTIDE REPEAT PROTEIN 17"/>
    <property type="match status" value="1"/>
</dbReference>
<reference evidence="4" key="1">
    <citation type="submission" date="2025-08" db="UniProtKB">
        <authorList>
            <consortium name="RefSeq"/>
        </authorList>
    </citation>
    <scope>IDENTIFICATION</scope>
    <source>
        <tissue evidence="4">Gonads</tissue>
    </source>
</reference>
<evidence type="ECO:0000313" key="3">
    <source>
        <dbReference type="Proteomes" id="UP000504635"/>
    </source>
</evidence>
<dbReference type="Gene3D" id="1.25.40.10">
    <property type="entry name" value="Tetratricopeptide repeat domain"/>
    <property type="match status" value="3"/>
</dbReference>
<keyword evidence="1" id="KW-0802">TPR repeat</keyword>
<dbReference type="KEGG" id="soy:115874552"/>
<feature type="signal peptide" evidence="2">
    <location>
        <begin position="1"/>
        <end position="16"/>
    </location>
</feature>
<feature type="repeat" description="TPR" evidence="1">
    <location>
        <begin position="272"/>
        <end position="305"/>
    </location>
</feature>
<dbReference type="Pfam" id="PF13181">
    <property type="entry name" value="TPR_8"/>
    <property type="match status" value="1"/>
</dbReference>
<dbReference type="AlphaFoldDB" id="A0A6J2X3T1"/>
<proteinExistence type="predicted"/>
<dbReference type="GO" id="GO:0005737">
    <property type="term" value="C:cytoplasm"/>
    <property type="evidence" value="ECO:0007669"/>
    <property type="project" value="TreeGrafter"/>
</dbReference>
<accession>A0A6J2X3T1</accession>
<dbReference type="GO" id="GO:0015629">
    <property type="term" value="C:actin cytoskeleton"/>
    <property type="evidence" value="ECO:0007669"/>
    <property type="project" value="TreeGrafter"/>
</dbReference>
<dbReference type="OrthoDB" id="2115703at2759"/>
<organism evidence="3 4">
    <name type="scientific">Sitophilus oryzae</name>
    <name type="common">Rice weevil</name>
    <name type="synonym">Curculio oryzae</name>
    <dbReference type="NCBI Taxonomy" id="7048"/>
    <lineage>
        <taxon>Eukaryota</taxon>
        <taxon>Metazoa</taxon>
        <taxon>Ecdysozoa</taxon>
        <taxon>Arthropoda</taxon>
        <taxon>Hexapoda</taxon>
        <taxon>Insecta</taxon>
        <taxon>Pterygota</taxon>
        <taxon>Neoptera</taxon>
        <taxon>Endopterygota</taxon>
        <taxon>Coleoptera</taxon>
        <taxon>Polyphaga</taxon>
        <taxon>Cucujiformia</taxon>
        <taxon>Curculionidae</taxon>
        <taxon>Dryophthorinae</taxon>
        <taxon>Sitophilus</taxon>
    </lineage>
</organism>